<dbReference type="GO" id="GO:0019448">
    <property type="term" value="P:L-cysteine catabolic process"/>
    <property type="evidence" value="ECO:0007669"/>
    <property type="project" value="TreeGrafter"/>
</dbReference>
<keyword evidence="5 7" id="KW-0408">Iron</keyword>
<evidence type="ECO:0000256" key="1">
    <source>
        <dbReference type="ARBA" id="ARBA00006622"/>
    </source>
</evidence>
<evidence type="ECO:0000256" key="6">
    <source>
        <dbReference type="PIRSR" id="PIRSR610300-50"/>
    </source>
</evidence>
<keyword evidence="3" id="KW-0223">Dioxygenase</keyword>
<feature type="binding site" evidence="7">
    <location>
        <position position="108"/>
    </location>
    <ligand>
        <name>Fe cation</name>
        <dbReference type="ChEBI" id="CHEBI:24875"/>
        <note>catalytic</note>
    </ligand>
</feature>
<dbReference type="EMBL" id="CADIKM010000006">
    <property type="protein sequence ID" value="CAB3784838.1"/>
    <property type="molecule type" value="Genomic_DNA"/>
</dbReference>
<dbReference type="GO" id="GO:0017172">
    <property type="term" value="F:cysteine dioxygenase activity"/>
    <property type="evidence" value="ECO:0007669"/>
    <property type="project" value="TreeGrafter"/>
</dbReference>
<dbReference type="GO" id="GO:0008198">
    <property type="term" value="F:ferrous iron binding"/>
    <property type="evidence" value="ECO:0007669"/>
    <property type="project" value="TreeGrafter"/>
</dbReference>
<dbReference type="PANTHER" id="PTHR12918">
    <property type="entry name" value="CYSTEINE DIOXYGENASE"/>
    <property type="match status" value="1"/>
</dbReference>
<proteinExistence type="inferred from homology"/>
<dbReference type="Pfam" id="PF05995">
    <property type="entry name" value="CDO_I"/>
    <property type="match status" value="1"/>
</dbReference>
<dbReference type="InterPro" id="IPR014710">
    <property type="entry name" value="RmlC-like_jellyroll"/>
</dbReference>
<reference evidence="8 9" key="1">
    <citation type="submission" date="2020-04" db="EMBL/GenBank/DDBJ databases">
        <authorList>
            <person name="De Canck E."/>
        </authorList>
    </citation>
    <scope>NUCLEOTIDE SEQUENCE [LARGE SCALE GENOMIC DNA]</scope>
    <source>
        <strain evidence="8 9">LMG 28138</strain>
    </source>
</reference>
<dbReference type="InterPro" id="IPR010300">
    <property type="entry name" value="CDO_1"/>
</dbReference>
<keyword evidence="4" id="KW-0560">Oxidoreductase</keyword>
<feature type="binding site" evidence="7">
    <location>
        <position position="159"/>
    </location>
    <ligand>
        <name>Fe cation</name>
        <dbReference type="ChEBI" id="CHEBI:24875"/>
        <note>catalytic</note>
    </ligand>
</feature>
<dbReference type="SUPFAM" id="SSF51182">
    <property type="entry name" value="RmlC-like cupins"/>
    <property type="match status" value="1"/>
</dbReference>
<evidence type="ECO:0000313" key="8">
    <source>
        <dbReference type="EMBL" id="CAB3784838.1"/>
    </source>
</evidence>
<comment type="similarity">
    <text evidence="1">Belongs to the cysteine dioxygenase family.</text>
</comment>
<feature type="binding site" evidence="7">
    <location>
        <position position="106"/>
    </location>
    <ligand>
        <name>Fe cation</name>
        <dbReference type="ChEBI" id="CHEBI:24875"/>
        <note>catalytic</note>
    </ligand>
</feature>
<evidence type="ECO:0000256" key="4">
    <source>
        <dbReference type="ARBA" id="ARBA00023002"/>
    </source>
</evidence>
<feature type="cross-link" description="3'-(S-cysteinyl)-tyrosine (Cys-Tyr)" evidence="6">
    <location>
        <begin position="112"/>
        <end position="175"/>
    </location>
</feature>
<evidence type="ECO:0000256" key="2">
    <source>
        <dbReference type="ARBA" id="ARBA00022723"/>
    </source>
</evidence>
<evidence type="ECO:0000256" key="5">
    <source>
        <dbReference type="ARBA" id="ARBA00023004"/>
    </source>
</evidence>
<evidence type="ECO:0000313" key="9">
    <source>
        <dbReference type="Proteomes" id="UP000494115"/>
    </source>
</evidence>
<keyword evidence="6" id="KW-0883">Thioether bond</keyword>
<organism evidence="8 9">
    <name type="scientific">Pararobbsia alpina</name>
    <dbReference type="NCBI Taxonomy" id="621374"/>
    <lineage>
        <taxon>Bacteria</taxon>
        <taxon>Pseudomonadati</taxon>
        <taxon>Pseudomonadota</taxon>
        <taxon>Betaproteobacteria</taxon>
        <taxon>Burkholderiales</taxon>
        <taxon>Burkholderiaceae</taxon>
        <taxon>Pararobbsia</taxon>
    </lineage>
</organism>
<name>A0A6S7B432_9BURK</name>
<protein>
    <recommendedName>
        <fullName evidence="10">3-mercaptopropionate dioxygenase</fullName>
    </recommendedName>
</protein>
<dbReference type="InterPro" id="IPR011051">
    <property type="entry name" value="RmlC_Cupin_sf"/>
</dbReference>
<dbReference type="RefSeq" id="WP_175104480.1">
    <property type="nucleotide sequence ID" value="NZ_CADIKM010000006.1"/>
</dbReference>
<keyword evidence="9" id="KW-1185">Reference proteome</keyword>
<gene>
    <name evidence="8" type="ORF">LMG28138_01888</name>
</gene>
<evidence type="ECO:0008006" key="10">
    <source>
        <dbReference type="Google" id="ProtNLM"/>
    </source>
</evidence>
<dbReference type="Proteomes" id="UP000494115">
    <property type="component" value="Unassembled WGS sequence"/>
</dbReference>
<dbReference type="Gene3D" id="2.60.120.10">
    <property type="entry name" value="Jelly Rolls"/>
    <property type="match status" value="1"/>
</dbReference>
<evidence type="ECO:0000256" key="7">
    <source>
        <dbReference type="PIRSR" id="PIRSR610300-51"/>
    </source>
</evidence>
<evidence type="ECO:0000256" key="3">
    <source>
        <dbReference type="ARBA" id="ARBA00022964"/>
    </source>
</evidence>
<dbReference type="AlphaFoldDB" id="A0A6S7B432"/>
<dbReference type="CDD" id="cd10548">
    <property type="entry name" value="cupin_CDO"/>
    <property type="match status" value="1"/>
</dbReference>
<dbReference type="PANTHER" id="PTHR12918:SF1">
    <property type="entry name" value="CYSTEINE DIOXYGENASE TYPE 1"/>
    <property type="match status" value="1"/>
</dbReference>
<sequence length="199" mass="21273">MDANLPREPAPAFFDCSTNRAHPAFSALSARFAAGLELACGAPAAQFGARIRAVLGDAQALTACLPPEVLAGRAEGYSRHMLACDPAGRFAAAAIVWRPGQCTPVHGHQTWCGFRIVKGVLSEARFKWDSRAERATLVEQRRCAAGESSFVPAGFGGIHRIANHSADNAVSFHVYGVHADDIATRVNRLVELAEPLDRV</sequence>
<accession>A0A6S7B432</accession>
<keyword evidence="2 7" id="KW-0479">Metal-binding</keyword>